<sequence length="271" mass="29679">MRIGYIQFSPILGDLAANRKLVRERVQAAPPADLLVLPELCNSGYRFPDPAAARACAEDAHTGEFTRLLRELAASRGTSLVSGLCERDGDRTYNSAVLVTPQGEVHPYRKAHLFLDEKDLFLPGDLGIPVFDVGEVRIGILICFDWQFPEAWRVLSLQGADIVCHPSNLVLPGLAQRAVPIHALLNRVYVVTANRIGTEHDLTFTGLSLVVSPRGEVLQSAAADREETAVVEIDPRRARDKSVTARNDLLADRRPELYGVITSDGRGPEPA</sequence>
<dbReference type="SUPFAM" id="SSF56317">
    <property type="entry name" value="Carbon-nitrogen hydrolase"/>
    <property type="match status" value="1"/>
</dbReference>
<dbReference type="InterPro" id="IPR036526">
    <property type="entry name" value="C-N_Hydrolase_sf"/>
</dbReference>
<keyword evidence="1 3" id="KW-0378">Hydrolase</keyword>
<evidence type="ECO:0000313" key="3">
    <source>
        <dbReference type="EMBL" id="MCA9728186.1"/>
    </source>
</evidence>
<feature type="domain" description="CN hydrolase" evidence="2">
    <location>
        <begin position="1"/>
        <end position="235"/>
    </location>
</feature>
<dbReference type="InterPro" id="IPR003010">
    <property type="entry name" value="C-N_Hydrolase"/>
</dbReference>
<dbReference type="PANTHER" id="PTHR43674:SF2">
    <property type="entry name" value="BETA-UREIDOPROPIONASE"/>
    <property type="match status" value="1"/>
</dbReference>
<dbReference type="Gene3D" id="3.60.110.10">
    <property type="entry name" value="Carbon-nitrogen hydrolase"/>
    <property type="match status" value="1"/>
</dbReference>
<organism evidence="3 4">
    <name type="scientific">Eiseniibacteriota bacterium</name>
    <dbReference type="NCBI Taxonomy" id="2212470"/>
    <lineage>
        <taxon>Bacteria</taxon>
        <taxon>Candidatus Eiseniibacteriota</taxon>
    </lineage>
</organism>
<evidence type="ECO:0000256" key="1">
    <source>
        <dbReference type="ARBA" id="ARBA00022801"/>
    </source>
</evidence>
<dbReference type="PROSITE" id="PS50263">
    <property type="entry name" value="CN_HYDROLASE"/>
    <property type="match status" value="1"/>
</dbReference>
<name>A0A956RP38_UNCEI</name>
<gene>
    <name evidence="3" type="ORF">KC729_10915</name>
</gene>
<proteinExistence type="predicted"/>
<protein>
    <submittedName>
        <fullName evidence="3">Carbon-nitrogen hydrolase</fullName>
    </submittedName>
</protein>
<dbReference type="PANTHER" id="PTHR43674">
    <property type="entry name" value="NITRILASE C965.09-RELATED"/>
    <property type="match status" value="1"/>
</dbReference>
<accession>A0A956RP38</accession>
<reference evidence="3" key="2">
    <citation type="journal article" date="2021" name="Microbiome">
        <title>Successional dynamics and alternative stable states in a saline activated sludge microbial community over 9 years.</title>
        <authorList>
            <person name="Wang Y."/>
            <person name="Ye J."/>
            <person name="Ju F."/>
            <person name="Liu L."/>
            <person name="Boyd J.A."/>
            <person name="Deng Y."/>
            <person name="Parks D.H."/>
            <person name="Jiang X."/>
            <person name="Yin X."/>
            <person name="Woodcroft B.J."/>
            <person name="Tyson G.W."/>
            <person name="Hugenholtz P."/>
            <person name="Polz M.F."/>
            <person name="Zhang T."/>
        </authorList>
    </citation>
    <scope>NUCLEOTIDE SEQUENCE</scope>
    <source>
        <strain evidence="3">HKST-UBA01</strain>
    </source>
</reference>
<reference evidence="3" key="1">
    <citation type="submission" date="2020-04" db="EMBL/GenBank/DDBJ databases">
        <authorList>
            <person name="Zhang T."/>
        </authorList>
    </citation>
    <scope>NUCLEOTIDE SEQUENCE</scope>
    <source>
        <strain evidence="3">HKST-UBA01</strain>
    </source>
</reference>
<dbReference type="Proteomes" id="UP000697710">
    <property type="component" value="Unassembled WGS sequence"/>
</dbReference>
<dbReference type="InterPro" id="IPR050345">
    <property type="entry name" value="Aliph_Amidase/BUP"/>
</dbReference>
<dbReference type="EMBL" id="JAGQHR010000319">
    <property type="protein sequence ID" value="MCA9728186.1"/>
    <property type="molecule type" value="Genomic_DNA"/>
</dbReference>
<evidence type="ECO:0000313" key="4">
    <source>
        <dbReference type="Proteomes" id="UP000697710"/>
    </source>
</evidence>
<dbReference type="AlphaFoldDB" id="A0A956RP38"/>
<evidence type="ECO:0000259" key="2">
    <source>
        <dbReference type="PROSITE" id="PS50263"/>
    </source>
</evidence>
<dbReference type="GO" id="GO:0016811">
    <property type="term" value="F:hydrolase activity, acting on carbon-nitrogen (but not peptide) bonds, in linear amides"/>
    <property type="evidence" value="ECO:0007669"/>
    <property type="project" value="UniProtKB-ARBA"/>
</dbReference>
<comment type="caution">
    <text evidence="3">The sequence shown here is derived from an EMBL/GenBank/DDBJ whole genome shotgun (WGS) entry which is preliminary data.</text>
</comment>
<dbReference type="Pfam" id="PF00795">
    <property type="entry name" value="CN_hydrolase"/>
    <property type="match status" value="1"/>
</dbReference>